<keyword evidence="4" id="KW-1185">Reference proteome</keyword>
<organism evidence="3 4">
    <name type="scientific">Methylocystis parvus</name>
    <dbReference type="NCBI Taxonomy" id="134"/>
    <lineage>
        <taxon>Bacteria</taxon>
        <taxon>Pseudomonadati</taxon>
        <taxon>Pseudomonadota</taxon>
        <taxon>Alphaproteobacteria</taxon>
        <taxon>Hyphomicrobiales</taxon>
        <taxon>Methylocystaceae</taxon>
        <taxon>Methylocystis</taxon>
    </lineage>
</organism>
<dbReference type="PANTHER" id="PTHR33741">
    <property type="entry name" value="TRANSMEMBRANE PROTEIN DDB_G0269096-RELATED"/>
    <property type="match status" value="1"/>
</dbReference>
<feature type="transmembrane region" description="Helical" evidence="1">
    <location>
        <begin position="34"/>
        <end position="54"/>
    </location>
</feature>
<proteinExistence type="predicted"/>
<accession>A0A6B8M4Z5</accession>
<feature type="transmembrane region" description="Helical" evidence="1">
    <location>
        <begin position="6"/>
        <end position="27"/>
    </location>
</feature>
<keyword evidence="1" id="KW-0472">Membrane</keyword>
<sequence>MPMSDARSIVYAGIGGFALIISLAHLGGRLDQQLILGSFGASCVLVFGFPDLPFSQPRNIFFGHAASSLIGLGCLEFMGAEPWSMAFAVALAIMTMMATRTVHPPAGSNPVIIFLTHPKWSFLLTPTIVGAALIIAFALLYNNATRPQKYPKSW</sequence>
<dbReference type="Pfam" id="PF04982">
    <property type="entry name" value="TM_HPP"/>
    <property type="match status" value="1"/>
</dbReference>
<dbReference type="EMBL" id="CP044331">
    <property type="protein sequence ID" value="QGM96413.1"/>
    <property type="molecule type" value="Genomic_DNA"/>
</dbReference>
<evidence type="ECO:0000313" key="4">
    <source>
        <dbReference type="Proteomes" id="UP000422569"/>
    </source>
</evidence>
<dbReference type="KEGG" id="mpar:F7D14_02200"/>
<gene>
    <name evidence="3" type="ORF">F7D14_02200</name>
</gene>
<dbReference type="InterPro" id="IPR007065">
    <property type="entry name" value="HPP"/>
</dbReference>
<dbReference type="InterPro" id="IPR058581">
    <property type="entry name" value="TM_HPP"/>
</dbReference>
<evidence type="ECO:0000259" key="2">
    <source>
        <dbReference type="Pfam" id="PF04982"/>
    </source>
</evidence>
<protein>
    <submittedName>
        <fullName evidence="3">HPP family protein</fullName>
    </submittedName>
</protein>
<feature type="domain" description="HPP transmembrane region" evidence="2">
    <location>
        <begin position="4"/>
        <end position="151"/>
    </location>
</feature>
<dbReference type="Proteomes" id="UP000422569">
    <property type="component" value="Chromosome"/>
</dbReference>
<keyword evidence="1" id="KW-0812">Transmembrane</keyword>
<evidence type="ECO:0000313" key="3">
    <source>
        <dbReference type="EMBL" id="QGM96413.1"/>
    </source>
</evidence>
<feature type="transmembrane region" description="Helical" evidence="1">
    <location>
        <begin position="122"/>
        <end position="142"/>
    </location>
</feature>
<reference evidence="3 4" key="1">
    <citation type="submission" date="2019-09" db="EMBL/GenBank/DDBJ databases">
        <title>Isolation and complete genome sequencing of Methylocystis species.</title>
        <authorList>
            <person name="Rumah B.L."/>
            <person name="Stead C.E."/>
            <person name="Stevens B.C."/>
            <person name="Minton N.P."/>
            <person name="Grosse-Honebrink A."/>
            <person name="Zhang Y."/>
        </authorList>
    </citation>
    <scope>NUCLEOTIDE SEQUENCE [LARGE SCALE GENOMIC DNA]</scope>
    <source>
        <strain evidence="3 4">BRCS2</strain>
    </source>
</reference>
<dbReference type="AlphaFoldDB" id="A0A6B8M4Z5"/>
<name>A0A6B8M4Z5_9HYPH</name>
<dbReference type="PANTHER" id="PTHR33741:SF5">
    <property type="entry name" value="TRANSMEMBRANE PROTEIN DDB_G0269096-RELATED"/>
    <property type="match status" value="1"/>
</dbReference>
<keyword evidence="1" id="KW-1133">Transmembrane helix</keyword>
<evidence type="ECO:0000256" key="1">
    <source>
        <dbReference type="SAM" id="Phobius"/>
    </source>
</evidence>